<comment type="caution">
    <text evidence="1">The sequence shown here is derived from an EMBL/GenBank/DDBJ whole genome shotgun (WGS) entry which is preliminary data.</text>
</comment>
<proteinExistence type="predicted"/>
<sequence>MQEKDHNCTYKQQKNFLIKKDILKKNKFFKFHLHPLLGIQCRQYLDPFLLAHLPMVVQPSPGEFFLAPAELQFRLVPKTHVLSSTPCIYWHPQTSAVAIHFAVNGTNSSSHFPFGLPNTLAYYKESNVSKSIALSGLYDMKNRSIFILRPSRDDLFLASRISNPAPDSCSFIQQRVSSNLFCEANWFKPSLLSLAAQFALSQRHHT</sequence>
<dbReference type="EMBL" id="REGN01002779">
    <property type="protein sequence ID" value="RNA26202.1"/>
    <property type="molecule type" value="Genomic_DNA"/>
</dbReference>
<evidence type="ECO:0000313" key="2">
    <source>
        <dbReference type="Proteomes" id="UP000276133"/>
    </source>
</evidence>
<dbReference type="InterPro" id="IPR036153">
    <property type="entry name" value="Eryth_link_C_sf"/>
</dbReference>
<protein>
    <submittedName>
        <fullName evidence="1">Uncharacterized protein</fullName>
    </submittedName>
</protein>
<evidence type="ECO:0000313" key="1">
    <source>
        <dbReference type="EMBL" id="RNA26202.1"/>
    </source>
</evidence>
<accession>A0A3M7RRP8</accession>
<keyword evidence="2" id="KW-1185">Reference proteome</keyword>
<dbReference type="Proteomes" id="UP000276133">
    <property type="component" value="Unassembled WGS sequence"/>
</dbReference>
<dbReference type="SUPFAM" id="SSF141480">
    <property type="entry name" value="Extracellular hemoglobin linker subunit, receptor domain"/>
    <property type="match status" value="1"/>
</dbReference>
<dbReference type="AlphaFoldDB" id="A0A3M7RRP8"/>
<organism evidence="1 2">
    <name type="scientific">Brachionus plicatilis</name>
    <name type="common">Marine rotifer</name>
    <name type="synonym">Brachionus muelleri</name>
    <dbReference type="NCBI Taxonomy" id="10195"/>
    <lineage>
        <taxon>Eukaryota</taxon>
        <taxon>Metazoa</taxon>
        <taxon>Spiralia</taxon>
        <taxon>Gnathifera</taxon>
        <taxon>Rotifera</taxon>
        <taxon>Eurotatoria</taxon>
        <taxon>Monogononta</taxon>
        <taxon>Pseudotrocha</taxon>
        <taxon>Ploima</taxon>
        <taxon>Brachionidae</taxon>
        <taxon>Brachionus</taxon>
    </lineage>
</organism>
<gene>
    <name evidence="1" type="ORF">BpHYR1_039667</name>
</gene>
<reference evidence="1 2" key="1">
    <citation type="journal article" date="2018" name="Sci. Rep.">
        <title>Genomic signatures of local adaptation to the degree of environmental predictability in rotifers.</title>
        <authorList>
            <person name="Franch-Gras L."/>
            <person name="Hahn C."/>
            <person name="Garcia-Roger E.M."/>
            <person name="Carmona M.J."/>
            <person name="Serra M."/>
            <person name="Gomez A."/>
        </authorList>
    </citation>
    <scope>NUCLEOTIDE SEQUENCE [LARGE SCALE GENOMIC DNA]</scope>
    <source>
        <strain evidence="1">HYR1</strain>
    </source>
</reference>
<name>A0A3M7RRP8_BRAPC</name>